<sequence length="713" mass="79018">MLGQNSSVSSVEDVASTIPATMYASKNVRLYELRTFVTIHAGPKRQQPRGHDPHNLGNTAPKVQILIAWFATTTQPPPHELLRSRTDSQNELNAGFIPGALRNDSWMTLAGGARGAFTPADKLGVNSTKVSQGRAMAGQESSMESGTQAIGCPRVYTTLARVISPTAFMRKAVNKRASYGCTACNQPTYHFPVAKFNTVVYFSLIVMMGLPGYHVLLLPQLLQLPLVRKYLRAVYGMFAAHVCGGRLSHAVNLVLREANILVFCACLNIDSSITNIVQLSKSHDQHWRISMWSSASVKERGKREIPDKTRQPVASFAMVGGEQSNRSDTTAPRIKTTLEVYKHIETFGYIDRVATSNATHIVFYSDIQSAGTWRMAATQARMRTLPPQSPSTSLIVFMHNDAKSIFLSGLGSSIKSQETIPATSLPLQYSCYSMVTLIAKSYAPSQCPSMRFEVNYRIEPNLVDSRQWADQKWPALKYTTEGPTVVVVFVRCPCLRCDGVSEILFVWVLYSVGVVSLVRYNYLVRVSNANLGTAIRHALLPAPGVPITHRATLLRDHISRLQTHGGLHRSQGHPHLHRQSSSRTGSEHHYFSAVVSPQLTVETRAQPWWRQFGLNRRWFERNIRYAARSERGAFPRQGLVKSAGSNPRPSQAYNRIANGPAGLNSRELDGEVGPIRRLKVEGRAVGPRDVTGGTVQRLRHAESIRQARQLTAV</sequence>
<accession>A0ABQ9I5U5</accession>
<protein>
    <submittedName>
        <fullName evidence="2">Uncharacterized protein</fullName>
    </submittedName>
</protein>
<comment type="caution">
    <text evidence="2">The sequence shown here is derived from an EMBL/GenBank/DDBJ whole genome shotgun (WGS) entry which is preliminary data.</text>
</comment>
<dbReference type="EMBL" id="JARBHB010000002">
    <property type="protein sequence ID" value="KAJ8892016.1"/>
    <property type="molecule type" value="Genomic_DNA"/>
</dbReference>
<dbReference type="Proteomes" id="UP001159363">
    <property type="component" value="Chromosome 2"/>
</dbReference>
<evidence type="ECO:0000256" key="1">
    <source>
        <dbReference type="SAM" id="MobiDB-lite"/>
    </source>
</evidence>
<reference evidence="2 3" key="1">
    <citation type="submission" date="2023-02" db="EMBL/GenBank/DDBJ databases">
        <title>LHISI_Scaffold_Assembly.</title>
        <authorList>
            <person name="Stuart O.P."/>
            <person name="Cleave R."/>
            <person name="Magrath M.J.L."/>
            <person name="Mikheyev A.S."/>
        </authorList>
    </citation>
    <scope>NUCLEOTIDE SEQUENCE [LARGE SCALE GENOMIC DNA]</scope>
    <source>
        <strain evidence="2">Daus_M_001</strain>
        <tissue evidence="2">Leg muscle</tissue>
    </source>
</reference>
<organism evidence="2 3">
    <name type="scientific">Dryococelus australis</name>
    <dbReference type="NCBI Taxonomy" id="614101"/>
    <lineage>
        <taxon>Eukaryota</taxon>
        <taxon>Metazoa</taxon>
        <taxon>Ecdysozoa</taxon>
        <taxon>Arthropoda</taxon>
        <taxon>Hexapoda</taxon>
        <taxon>Insecta</taxon>
        <taxon>Pterygota</taxon>
        <taxon>Neoptera</taxon>
        <taxon>Polyneoptera</taxon>
        <taxon>Phasmatodea</taxon>
        <taxon>Verophasmatodea</taxon>
        <taxon>Anareolatae</taxon>
        <taxon>Phasmatidae</taxon>
        <taxon>Eurycanthinae</taxon>
        <taxon>Dryococelus</taxon>
    </lineage>
</organism>
<proteinExistence type="predicted"/>
<evidence type="ECO:0000313" key="2">
    <source>
        <dbReference type="EMBL" id="KAJ8892016.1"/>
    </source>
</evidence>
<name>A0ABQ9I5U5_9NEOP</name>
<evidence type="ECO:0000313" key="3">
    <source>
        <dbReference type="Proteomes" id="UP001159363"/>
    </source>
</evidence>
<feature type="region of interest" description="Disordered" evidence="1">
    <location>
        <begin position="638"/>
        <end position="670"/>
    </location>
</feature>
<gene>
    <name evidence="2" type="ORF">PR048_004581</name>
</gene>
<feature type="compositionally biased region" description="Polar residues" evidence="1">
    <location>
        <begin position="643"/>
        <end position="653"/>
    </location>
</feature>
<keyword evidence="3" id="KW-1185">Reference proteome</keyword>